<dbReference type="InterPro" id="IPR011429">
    <property type="entry name" value="Cyt_c_Planctomycete-type"/>
</dbReference>
<evidence type="ECO:0000313" key="3">
    <source>
        <dbReference type="Proteomes" id="UP000319576"/>
    </source>
</evidence>
<dbReference type="GO" id="GO:0020037">
    <property type="term" value="F:heme binding"/>
    <property type="evidence" value="ECO:0007669"/>
    <property type="project" value="InterPro"/>
</dbReference>
<dbReference type="Proteomes" id="UP000319576">
    <property type="component" value="Chromosome"/>
</dbReference>
<gene>
    <name evidence="2" type="ORF">ETAA1_09160</name>
</gene>
<dbReference type="Pfam" id="PF07631">
    <property type="entry name" value="PSD4"/>
    <property type="match status" value="1"/>
</dbReference>
<proteinExistence type="predicted"/>
<evidence type="ECO:0000259" key="1">
    <source>
        <dbReference type="SMART" id="SM01235"/>
    </source>
</evidence>
<dbReference type="Pfam" id="PF07624">
    <property type="entry name" value="PSD2"/>
    <property type="match status" value="1"/>
</dbReference>
<organism evidence="2 3">
    <name type="scientific">Urbifossiella limnaea</name>
    <dbReference type="NCBI Taxonomy" id="2528023"/>
    <lineage>
        <taxon>Bacteria</taxon>
        <taxon>Pseudomonadati</taxon>
        <taxon>Planctomycetota</taxon>
        <taxon>Planctomycetia</taxon>
        <taxon>Gemmatales</taxon>
        <taxon>Gemmataceae</taxon>
        <taxon>Urbifossiella</taxon>
    </lineage>
</organism>
<dbReference type="InterPro" id="IPR036909">
    <property type="entry name" value="Cyt_c-like_dom_sf"/>
</dbReference>
<dbReference type="KEGG" id="uli:ETAA1_09160"/>
<dbReference type="Pfam" id="PF07635">
    <property type="entry name" value="PSCyt1"/>
    <property type="match status" value="1"/>
</dbReference>
<dbReference type="EMBL" id="CP036273">
    <property type="protein sequence ID" value="QDU19014.1"/>
    <property type="molecule type" value="Genomic_DNA"/>
</dbReference>
<accession>A0A517XNC7</accession>
<protein>
    <recommendedName>
        <fullName evidence="1">Haem-binding domain-containing protein</fullName>
    </recommendedName>
</protein>
<dbReference type="RefSeq" id="WP_145234693.1">
    <property type="nucleotide sequence ID" value="NZ_CP036273.1"/>
</dbReference>
<dbReference type="InterPro" id="IPR025992">
    <property type="entry name" value="Haem-bd"/>
</dbReference>
<keyword evidence="3" id="KW-1185">Reference proteome</keyword>
<dbReference type="GO" id="GO:0009055">
    <property type="term" value="F:electron transfer activity"/>
    <property type="evidence" value="ECO:0007669"/>
    <property type="project" value="InterPro"/>
</dbReference>
<sequence length="831" mass="92728">MGRSAARVSDVSHPVRSNAAVLGVIVLFATQGWAPAQPPKAVAVPAEVRGVLADRCFACHGPTKRSGGVRLDTLDTLDTLDPAAARDLLGDVQEQVYFRGMPPAGAKELTPGQRKALADWSGAETHRLGGADLSDKLRYPNFGNAIDHDQLFSGEIREKPFTPARRWLVSPQIFHERVMAVFKLDGKERENFSVRTFDGVTNPFLLPEHSGVRYYDIGVLDGGHLLAMQTNAQWISEKQIYAARVKKGEASAKEFPNPRDRWFPKTTPAALEAVVLKAGPPTDAELAAAVRAQFDCVLQRPPTADELAKHLALTRSAIGLAGNTEGLRQMLVAVLLHSEFLYRLEFGAGPADEHGRRKLSPREASYALAYAIGDRGPDAALARAAADGRLATKDDFRREAQRLLADDKQFHGTIDPVLFRPYVNHTATHPKLVRFFREFFGYPAALKIFKDINRSDGFYRNADRGSTQTPGELVAEADMLVDWHLRRDRGVFEGLLTGDKFFVAPVPNAAAQMDKLNELYERYKGTNWFIPEKDRRTPPKLSADDAAFVRGRLHYNSDAWHLSQAMTHVEHFKKQGLDPHPVWTYPFGVHMLTPHANAYNIAPPAWNYPREQPFALPHRKGMLTHPAWLIAHAANTATDPVRRGKWVREKLLAGRVPDVPITVDARVPEDPHKSLRDRLHLATGKAECWKCHQHMNPLGLPFECFDDFGRYRTRESLEHPDNVIARTKTKYGADTYKTVPVVTTGRLDGTGDPRLDGEVKDPFDLIDRLARSARARQSIVRHAFRFFLGRNETLADSQTLIDADRAYVESGGSFRAVVVSVLSSDSFVYRK</sequence>
<dbReference type="SUPFAM" id="SSF46626">
    <property type="entry name" value="Cytochrome c"/>
    <property type="match status" value="1"/>
</dbReference>
<dbReference type="InterPro" id="IPR011478">
    <property type="entry name" value="DUF1585"/>
</dbReference>
<reference evidence="2 3" key="1">
    <citation type="submission" date="2019-02" db="EMBL/GenBank/DDBJ databases">
        <title>Deep-cultivation of Planctomycetes and their phenomic and genomic characterization uncovers novel biology.</title>
        <authorList>
            <person name="Wiegand S."/>
            <person name="Jogler M."/>
            <person name="Boedeker C."/>
            <person name="Pinto D."/>
            <person name="Vollmers J."/>
            <person name="Rivas-Marin E."/>
            <person name="Kohn T."/>
            <person name="Peeters S.H."/>
            <person name="Heuer A."/>
            <person name="Rast P."/>
            <person name="Oberbeckmann S."/>
            <person name="Bunk B."/>
            <person name="Jeske O."/>
            <person name="Meyerdierks A."/>
            <person name="Storesund J.E."/>
            <person name="Kallscheuer N."/>
            <person name="Luecker S."/>
            <person name="Lage O.M."/>
            <person name="Pohl T."/>
            <person name="Merkel B.J."/>
            <person name="Hornburger P."/>
            <person name="Mueller R.-W."/>
            <person name="Bruemmer F."/>
            <person name="Labrenz M."/>
            <person name="Spormann A.M."/>
            <person name="Op den Camp H."/>
            <person name="Overmann J."/>
            <person name="Amann R."/>
            <person name="Jetten M.S.M."/>
            <person name="Mascher T."/>
            <person name="Medema M.H."/>
            <person name="Devos D.P."/>
            <person name="Kaster A.-K."/>
            <person name="Ovreas L."/>
            <person name="Rohde M."/>
            <person name="Galperin M.Y."/>
            <person name="Jogler C."/>
        </authorList>
    </citation>
    <scope>NUCLEOTIDE SEQUENCE [LARGE SCALE GENOMIC DNA]</scope>
    <source>
        <strain evidence="2 3">ETA_A1</strain>
    </source>
</reference>
<dbReference type="InterPro" id="IPR013039">
    <property type="entry name" value="DUF1588"/>
</dbReference>
<dbReference type="Pfam" id="PF07627">
    <property type="entry name" value="PSCyt3"/>
    <property type="match status" value="1"/>
</dbReference>
<dbReference type="OrthoDB" id="221599at2"/>
<dbReference type="InterPro" id="IPR013042">
    <property type="entry name" value="DUF1592"/>
</dbReference>
<evidence type="ECO:0000313" key="2">
    <source>
        <dbReference type="EMBL" id="QDU19014.1"/>
    </source>
</evidence>
<name>A0A517XNC7_9BACT</name>
<dbReference type="AlphaFoldDB" id="A0A517XNC7"/>
<feature type="domain" description="Haem-binding" evidence="1">
    <location>
        <begin position="24"/>
        <end position="125"/>
    </location>
</feature>
<dbReference type="SMART" id="SM01235">
    <property type="entry name" value="Haem_bd"/>
    <property type="match status" value="1"/>
</dbReference>